<sequence>MNKKSYHFYAMASILCWSISYVLSRFIMGEFSAYSISFLRYIVASIALILLAPIIKLKKVEKQDLGWIFLTGAVGFFIYMIAFNKGLETVNAATGSVIIAAVPMISSILSSFIYKEKLTKLQWFASSLSFMGVLLITLLPGGFTINYGLIWFFGAAFCMSFYNLLSKRLVKKYAAIQVTTYSIFAGTILLSIFSVSSFQQVQQASWLAILCIVLMGVFSSAVAYICWAKAFERADNVASVSNYMYLTPFFTSILGFLLIDEVPGWSTVIGGLFILGGLVLFNSKLAKKSERVQFK</sequence>
<evidence type="ECO:0000256" key="3">
    <source>
        <dbReference type="SAM" id="Phobius"/>
    </source>
</evidence>
<dbReference type="InterPro" id="IPR052756">
    <property type="entry name" value="Alkyne_AA_exporter"/>
</dbReference>
<reference evidence="5 6" key="1">
    <citation type="submission" date="2024-02" db="EMBL/GenBank/DDBJ databases">
        <title>The Genome Sequence of Enterococcus sp. DIV0159.</title>
        <authorList>
            <person name="Earl A."/>
            <person name="Manson A."/>
            <person name="Gilmore M."/>
            <person name="Sanders J."/>
            <person name="Shea T."/>
            <person name="Howe W."/>
            <person name="Livny J."/>
            <person name="Cuomo C."/>
            <person name="Neafsey D."/>
            <person name="Birren B."/>
        </authorList>
    </citation>
    <scope>NUCLEOTIDE SEQUENCE [LARGE SCALE GENOMIC DNA]</scope>
    <source>
        <strain evidence="5 6">665A</strain>
    </source>
</reference>
<feature type="transmembrane region" description="Helical" evidence="3">
    <location>
        <begin position="95"/>
        <end position="114"/>
    </location>
</feature>
<comment type="caution">
    <text evidence="5">The sequence shown here is derived from an EMBL/GenBank/DDBJ whole genome shotgun (WGS) entry which is preliminary data.</text>
</comment>
<accession>A0ABV0ELW2</accession>
<organism evidence="5 6">
    <name type="scientific">Candidatus Enterococcus ferrettii</name>
    <dbReference type="NCBI Taxonomy" id="2815324"/>
    <lineage>
        <taxon>Bacteria</taxon>
        <taxon>Bacillati</taxon>
        <taxon>Bacillota</taxon>
        <taxon>Bacilli</taxon>
        <taxon>Lactobacillales</taxon>
        <taxon>Enterococcaceae</taxon>
        <taxon>Enterococcus</taxon>
    </lineage>
</organism>
<keyword evidence="3" id="KW-0812">Transmembrane</keyword>
<keyword evidence="3" id="KW-1133">Transmembrane helix</keyword>
<dbReference type="Gene3D" id="1.10.3730.20">
    <property type="match status" value="2"/>
</dbReference>
<evidence type="ECO:0000313" key="5">
    <source>
        <dbReference type="EMBL" id="MEO1768543.1"/>
    </source>
</evidence>
<dbReference type="PANTHER" id="PTHR12715">
    <property type="entry name" value="TRANSPORTER, DRUG/METABOLITE EXPORTER FAMILY"/>
    <property type="match status" value="1"/>
</dbReference>
<feature type="transmembrane region" description="Helical" evidence="3">
    <location>
        <begin position="265"/>
        <end position="285"/>
    </location>
</feature>
<proteinExistence type="inferred from homology"/>
<protein>
    <recommendedName>
        <fullName evidence="4">EamA domain-containing protein</fullName>
    </recommendedName>
</protein>
<comment type="subcellular location">
    <subcellularLocation>
        <location evidence="1">Endomembrane system</location>
        <topology evidence="1">Multi-pass membrane protein</topology>
    </subcellularLocation>
</comment>
<feature type="transmembrane region" description="Helical" evidence="3">
    <location>
        <begin position="204"/>
        <end position="228"/>
    </location>
</feature>
<keyword evidence="6" id="KW-1185">Reference proteome</keyword>
<feature type="domain" description="EamA" evidence="4">
    <location>
        <begin position="147"/>
        <end position="282"/>
    </location>
</feature>
<keyword evidence="3" id="KW-0472">Membrane</keyword>
<dbReference type="Proteomes" id="UP000664357">
    <property type="component" value="Unassembled WGS sequence"/>
</dbReference>
<feature type="domain" description="EamA" evidence="4">
    <location>
        <begin position="6"/>
        <end position="137"/>
    </location>
</feature>
<feature type="transmembrane region" description="Helical" evidence="3">
    <location>
        <begin position="178"/>
        <end position="198"/>
    </location>
</feature>
<evidence type="ECO:0000313" key="6">
    <source>
        <dbReference type="Proteomes" id="UP000664357"/>
    </source>
</evidence>
<feature type="transmembrane region" description="Helical" evidence="3">
    <location>
        <begin position="145"/>
        <end position="166"/>
    </location>
</feature>
<dbReference type="Pfam" id="PF00892">
    <property type="entry name" value="EamA"/>
    <property type="match status" value="2"/>
</dbReference>
<evidence type="ECO:0000256" key="1">
    <source>
        <dbReference type="ARBA" id="ARBA00004127"/>
    </source>
</evidence>
<dbReference type="RefSeq" id="WP_207703036.1">
    <property type="nucleotide sequence ID" value="NZ_JAFREL020000001.1"/>
</dbReference>
<name>A0ABV0ELW2_9ENTE</name>
<dbReference type="EMBL" id="JAFREL020000001">
    <property type="protein sequence ID" value="MEO1768543.1"/>
    <property type="molecule type" value="Genomic_DNA"/>
</dbReference>
<dbReference type="PANTHER" id="PTHR12715:SF4">
    <property type="entry name" value="EAMA DOMAIN-CONTAINING PROTEIN"/>
    <property type="match status" value="1"/>
</dbReference>
<feature type="transmembrane region" description="Helical" evidence="3">
    <location>
        <begin position="121"/>
        <end position="139"/>
    </location>
</feature>
<gene>
    <name evidence="5" type="ORF">JZO67_000454</name>
</gene>
<feature type="transmembrane region" description="Helical" evidence="3">
    <location>
        <begin position="7"/>
        <end position="27"/>
    </location>
</feature>
<evidence type="ECO:0000259" key="4">
    <source>
        <dbReference type="Pfam" id="PF00892"/>
    </source>
</evidence>
<dbReference type="InterPro" id="IPR000620">
    <property type="entry name" value="EamA_dom"/>
</dbReference>
<feature type="transmembrane region" description="Helical" evidence="3">
    <location>
        <begin position="33"/>
        <end position="53"/>
    </location>
</feature>
<dbReference type="InterPro" id="IPR037185">
    <property type="entry name" value="EmrE-like"/>
</dbReference>
<dbReference type="SUPFAM" id="SSF103481">
    <property type="entry name" value="Multidrug resistance efflux transporter EmrE"/>
    <property type="match status" value="2"/>
</dbReference>
<feature type="transmembrane region" description="Helical" evidence="3">
    <location>
        <begin position="240"/>
        <end position="259"/>
    </location>
</feature>
<comment type="similarity">
    <text evidence="2">Belongs to the EamA transporter family.</text>
</comment>
<feature type="transmembrane region" description="Helical" evidence="3">
    <location>
        <begin position="65"/>
        <end position="83"/>
    </location>
</feature>
<evidence type="ECO:0000256" key="2">
    <source>
        <dbReference type="ARBA" id="ARBA00007362"/>
    </source>
</evidence>